<protein>
    <submittedName>
        <fullName evidence="1">Uncharacterized protein</fullName>
    </submittedName>
</protein>
<dbReference type="EMBL" id="WDBY01000049">
    <property type="protein sequence ID" value="KAB6472831.1"/>
    <property type="molecule type" value="Genomic_DNA"/>
</dbReference>
<dbReference type="AlphaFoldDB" id="A0A395VCI7"/>
<sequence>MDIRELHNEAMYKAELGDIQKYQGNSEYAIDLYAQAYELEKNAACIALEHHMGEPTISILLKSAASLAMRCSLNRDAEKLIGLALSGEPPRDIAEELRNMLETVNFHRHLDLRGVILQEDEVQLVIAGKGVGYGYAKSDDVLDRVDTFQKLAIRTIERKAGKSFRKAGKIPNELKDACQPFITVPSAASMAFRMKFGSVENITLSGFGTFENVIEDINDNIELIAKGDIESLKQNISDESYFNNFIGLTKQLAPDGDSVNLFGITSILKGKERRVELTSPRTEISLFIKNAGVVVGTNESDKLSVNADKNIIGVLSAADNLGKVRITTANGEKYIITVPDGLSDIVKTYWEEEVSVKYVIEKRRKILVDIDGI</sequence>
<comment type="caution">
    <text evidence="1">The sequence shown here is derived from an EMBL/GenBank/DDBJ whole genome shotgun (WGS) entry which is preliminary data.</text>
</comment>
<dbReference type="Proteomes" id="UP001181239">
    <property type="component" value="Unassembled WGS sequence"/>
</dbReference>
<organism evidence="1 5">
    <name type="scientific">Phocaeicola vulgatus</name>
    <name type="common">Bacteroides vulgatus</name>
    <dbReference type="NCBI Taxonomy" id="821"/>
    <lineage>
        <taxon>Bacteria</taxon>
        <taxon>Pseudomonadati</taxon>
        <taxon>Bacteroidota</taxon>
        <taxon>Bacteroidia</taxon>
        <taxon>Bacteroidales</taxon>
        <taxon>Bacteroidaceae</taxon>
        <taxon>Phocaeicola</taxon>
    </lineage>
</organism>
<dbReference type="EMBL" id="WDBZ01000048">
    <property type="protein sequence ID" value="KAB6448060.1"/>
    <property type="molecule type" value="Genomic_DNA"/>
</dbReference>
<dbReference type="Proteomes" id="UP000468344">
    <property type="component" value="Unassembled WGS sequence"/>
</dbReference>
<evidence type="ECO:0000313" key="2">
    <source>
        <dbReference type="EMBL" id="KAB6472831.1"/>
    </source>
</evidence>
<evidence type="ECO:0000313" key="3">
    <source>
        <dbReference type="EMBL" id="MDU0241039.1"/>
    </source>
</evidence>
<dbReference type="Proteomes" id="UP000483142">
    <property type="component" value="Unassembled WGS sequence"/>
</dbReference>
<dbReference type="OMA" id="YQFAVRV"/>
<gene>
    <name evidence="2" type="ORF">GAZ06_19100</name>
    <name evidence="1" type="ORF">GAZ09_18770</name>
    <name evidence="3" type="ORF">RVH43_10540</name>
</gene>
<dbReference type="EMBL" id="JAWDET010000006">
    <property type="protein sequence ID" value="MDU0241039.1"/>
    <property type="molecule type" value="Genomic_DNA"/>
</dbReference>
<proteinExistence type="predicted"/>
<evidence type="ECO:0000313" key="4">
    <source>
        <dbReference type="Proteomes" id="UP000468344"/>
    </source>
</evidence>
<dbReference type="GeneID" id="25120148"/>
<accession>A0A395VCI7</accession>
<reference evidence="4 5" key="1">
    <citation type="journal article" date="2019" name="Nat. Med.">
        <title>A library of human gut bacterial isolates paired with longitudinal multiomics data enables mechanistic microbiome research.</title>
        <authorList>
            <person name="Poyet M."/>
            <person name="Groussin M."/>
            <person name="Gibbons S.M."/>
            <person name="Avila-Pacheco J."/>
            <person name="Jiang X."/>
            <person name="Kearney S.M."/>
            <person name="Perrotta A.R."/>
            <person name="Berdy B."/>
            <person name="Zhao S."/>
            <person name="Lieberman T.D."/>
            <person name="Swanson P.K."/>
            <person name="Smith M."/>
            <person name="Roesemann S."/>
            <person name="Alexander J.E."/>
            <person name="Rich S.A."/>
            <person name="Livny J."/>
            <person name="Vlamakis H."/>
            <person name="Clish C."/>
            <person name="Bullock K."/>
            <person name="Deik A."/>
            <person name="Scott J."/>
            <person name="Pierce K.A."/>
            <person name="Xavier R.J."/>
            <person name="Alm E.J."/>
        </authorList>
    </citation>
    <scope>NUCLEOTIDE SEQUENCE [LARGE SCALE GENOMIC DNA]</scope>
    <source>
        <strain evidence="2 4">BIOML-A140</strain>
        <strain evidence="1 5">BIOML-A141</strain>
    </source>
</reference>
<evidence type="ECO:0000313" key="1">
    <source>
        <dbReference type="EMBL" id="KAB6448060.1"/>
    </source>
</evidence>
<evidence type="ECO:0000313" key="5">
    <source>
        <dbReference type="Proteomes" id="UP000483142"/>
    </source>
</evidence>
<reference evidence="3" key="2">
    <citation type="submission" date="2023-10" db="EMBL/GenBank/DDBJ databases">
        <title>Genome of Potential pathogenic bacteria in Crohn's disease.</title>
        <authorList>
            <person name="Rodriguez-Palacios A."/>
        </authorList>
    </citation>
    <scope>NUCLEOTIDE SEQUENCE</scope>
    <source>
        <strain evidence="3">CavFT-hAR11</strain>
    </source>
</reference>
<dbReference type="RefSeq" id="WP_011965797.1">
    <property type="nucleotide sequence ID" value="NZ_CAXTGH010000029.1"/>
</dbReference>
<name>A0A395VCI7_PHOVU</name>